<dbReference type="Pfam" id="PF19054">
    <property type="entry name" value="DUF5753"/>
    <property type="match status" value="1"/>
</dbReference>
<dbReference type="Proteomes" id="UP000298860">
    <property type="component" value="Unassembled WGS sequence"/>
</dbReference>
<evidence type="ECO:0000313" key="3">
    <source>
        <dbReference type="Proteomes" id="UP000298860"/>
    </source>
</evidence>
<keyword evidence="3" id="KW-1185">Reference proteome</keyword>
<reference evidence="3" key="1">
    <citation type="submission" date="2019-04" db="EMBL/GenBank/DDBJ databases">
        <title>Draft genome sequence of Pseudonocardiaceae bacterium SL3-2-4.</title>
        <authorList>
            <person name="Ningsih F."/>
            <person name="Yokota A."/>
            <person name="Sakai Y."/>
            <person name="Nanatani K."/>
            <person name="Yabe S."/>
            <person name="Oetari A."/>
            <person name="Sjamsuridzal W."/>
        </authorList>
    </citation>
    <scope>NUCLEOTIDE SEQUENCE [LARGE SCALE GENOMIC DNA]</scope>
    <source>
        <strain evidence="3">SL3-2-4</strain>
    </source>
</reference>
<dbReference type="Pfam" id="PF13560">
    <property type="entry name" value="HTH_31"/>
    <property type="match status" value="1"/>
</dbReference>
<sequence>MLEDELGPVVQRLILGERLRELRDAAGVELDEANDRISRYRGKLSKIENGMLAAKETELEVLFKLYEVPGPVADEVRKLGMEARKRATPERVPDWSRQYVALERAASEIRMAYAEVPGLLQTLEYGQAQLLRSPVVTGADVVGMAEARWQRGERLRRANAPKVWAVLGEEALYREVGGPQVLRRQLQRLREFAHLPNVSLHVLPFSAGASPALSCPFTLLYIERARATIAYVETLTGSDYLRSTGAYSLAFEHCQRDALPEDDTRALLDRRITDLDQ</sequence>
<dbReference type="Gene3D" id="1.10.260.40">
    <property type="entry name" value="lambda repressor-like DNA-binding domains"/>
    <property type="match status" value="1"/>
</dbReference>
<evidence type="ECO:0000313" key="2">
    <source>
        <dbReference type="EMBL" id="GDY33966.1"/>
    </source>
</evidence>
<dbReference type="SUPFAM" id="SSF47413">
    <property type="entry name" value="lambda repressor-like DNA-binding domains"/>
    <property type="match status" value="1"/>
</dbReference>
<dbReference type="AlphaFoldDB" id="A0A4D4JHU3"/>
<protein>
    <submittedName>
        <fullName evidence="2">Transcriptional regulator</fullName>
    </submittedName>
</protein>
<dbReference type="EMBL" id="BJFL01000071">
    <property type="protein sequence ID" value="GDY33966.1"/>
    <property type="molecule type" value="Genomic_DNA"/>
</dbReference>
<dbReference type="InterPro" id="IPR010982">
    <property type="entry name" value="Lambda_DNA-bd_dom_sf"/>
</dbReference>
<dbReference type="GO" id="GO:0003677">
    <property type="term" value="F:DNA binding"/>
    <property type="evidence" value="ECO:0007669"/>
    <property type="project" value="InterPro"/>
</dbReference>
<gene>
    <name evidence="2" type="ORF">GTS_55990</name>
</gene>
<comment type="caution">
    <text evidence="2">The sequence shown here is derived from an EMBL/GenBank/DDBJ whole genome shotgun (WGS) entry which is preliminary data.</text>
</comment>
<evidence type="ECO:0000259" key="1">
    <source>
        <dbReference type="Pfam" id="PF19054"/>
    </source>
</evidence>
<feature type="domain" description="DUF5753" evidence="1">
    <location>
        <begin position="97"/>
        <end position="270"/>
    </location>
</feature>
<name>A0A4D4JHU3_9PSEU</name>
<accession>A0A4D4JHU3</accession>
<dbReference type="InterPro" id="IPR043917">
    <property type="entry name" value="DUF5753"/>
</dbReference>
<dbReference type="OrthoDB" id="4285266at2"/>
<organism evidence="2 3">
    <name type="scientific">Gandjariella thermophila</name>
    <dbReference type="NCBI Taxonomy" id="1931992"/>
    <lineage>
        <taxon>Bacteria</taxon>
        <taxon>Bacillati</taxon>
        <taxon>Actinomycetota</taxon>
        <taxon>Actinomycetes</taxon>
        <taxon>Pseudonocardiales</taxon>
        <taxon>Pseudonocardiaceae</taxon>
        <taxon>Gandjariella</taxon>
    </lineage>
</organism>
<proteinExistence type="predicted"/>
<dbReference type="RefSeq" id="WP_137816864.1">
    <property type="nucleotide sequence ID" value="NZ_BJFL01000071.1"/>
</dbReference>